<evidence type="ECO:0000256" key="1">
    <source>
        <dbReference type="SAM" id="Phobius"/>
    </source>
</evidence>
<feature type="transmembrane region" description="Helical" evidence="1">
    <location>
        <begin position="176"/>
        <end position="196"/>
    </location>
</feature>
<keyword evidence="1" id="KW-1133">Transmembrane helix</keyword>
<sequence>MEEELERLSISELKTELFAFLNFEKGIPLAYVSMFKKPYKTIQTYLNKDRRHIINPLKYLLLSVAAYTLLVNYHKGFQNFKTEANKANEKGFESLKNLFNENLYEKFLMAQDFYLSSINLVYLFAVPVVALITYWFFKKYNYIENLAIHCYMFGTANWTSFLVMLLTFAFDVSGNIMYLLMLFTYSIISYLLKNIYQLKWITALATQLLLLFVFMIIGQLCLIGIFLYFIIFT</sequence>
<feature type="transmembrane region" description="Helical" evidence="1">
    <location>
        <begin position="208"/>
        <end position="231"/>
    </location>
</feature>
<name>A0A1Y2PBY0_9FLAO</name>
<evidence type="ECO:0008006" key="4">
    <source>
        <dbReference type="Google" id="ProtNLM"/>
    </source>
</evidence>
<comment type="caution">
    <text evidence="2">The sequence shown here is derived from an EMBL/GenBank/DDBJ whole genome shotgun (WGS) entry which is preliminary data.</text>
</comment>
<keyword evidence="1" id="KW-0812">Transmembrane</keyword>
<dbReference type="STRING" id="1635173.WH52_08080"/>
<dbReference type="RefSeq" id="WP_086030450.1">
    <property type="nucleotide sequence ID" value="NZ_LAPZ01000005.1"/>
</dbReference>
<proteinExistence type="predicted"/>
<evidence type="ECO:0000313" key="3">
    <source>
        <dbReference type="Proteomes" id="UP000194221"/>
    </source>
</evidence>
<dbReference type="InParanoid" id="A0A1Y2PBY0"/>
<protein>
    <recommendedName>
        <fullName evidence="4">DUF3667 domain-containing protein</fullName>
    </recommendedName>
</protein>
<dbReference type="EMBL" id="LAPZ01000005">
    <property type="protein sequence ID" value="OSY87983.1"/>
    <property type="molecule type" value="Genomic_DNA"/>
</dbReference>
<dbReference type="OrthoDB" id="1143019at2"/>
<keyword evidence="3" id="KW-1185">Reference proteome</keyword>
<feature type="transmembrane region" description="Helical" evidence="1">
    <location>
        <begin position="57"/>
        <end position="74"/>
    </location>
</feature>
<accession>A0A1Y2PBY0</accession>
<dbReference type="AlphaFoldDB" id="A0A1Y2PBY0"/>
<organism evidence="2 3">
    <name type="scientific">Tenacibaculum holothuriorum</name>
    <dbReference type="NCBI Taxonomy" id="1635173"/>
    <lineage>
        <taxon>Bacteria</taxon>
        <taxon>Pseudomonadati</taxon>
        <taxon>Bacteroidota</taxon>
        <taxon>Flavobacteriia</taxon>
        <taxon>Flavobacteriales</taxon>
        <taxon>Flavobacteriaceae</taxon>
        <taxon>Tenacibaculum</taxon>
    </lineage>
</organism>
<feature type="transmembrane region" description="Helical" evidence="1">
    <location>
        <begin position="149"/>
        <end position="170"/>
    </location>
</feature>
<dbReference type="Proteomes" id="UP000194221">
    <property type="component" value="Unassembled WGS sequence"/>
</dbReference>
<keyword evidence="1" id="KW-0472">Membrane</keyword>
<gene>
    <name evidence="2" type="ORF">WH52_08080</name>
</gene>
<evidence type="ECO:0000313" key="2">
    <source>
        <dbReference type="EMBL" id="OSY87983.1"/>
    </source>
</evidence>
<reference evidence="2 3" key="1">
    <citation type="submission" date="2015-03" db="EMBL/GenBank/DDBJ databases">
        <title>Genome sequence of Tenacibaculum sp. S2-2, isolated from intestinal microbiota of sea cucumber, Apostichopus japonicas.</title>
        <authorList>
            <person name="Shao Z."/>
            <person name="Wang L."/>
            <person name="Li X."/>
        </authorList>
    </citation>
    <scope>NUCLEOTIDE SEQUENCE [LARGE SCALE GENOMIC DNA]</scope>
    <source>
        <strain evidence="2 3">S2-2</strain>
    </source>
</reference>
<feature type="transmembrane region" description="Helical" evidence="1">
    <location>
        <begin position="113"/>
        <end position="137"/>
    </location>
</feature>